<dbReference type="SMART" id="SM00212">
    <property type="entry name" value="UBCc"/>
    <property type="match status" value="1"/>
</dbReference>
<dbReference type="GeneID" id="92033705"/>
<name>A0ABR1LIU1_9PEZI</name>
<evidence type="ECO:0000256" key="1">
    <source>
        <dbReference type="ARBA" id="ARBA00022679"/>
    </source>
</evidence>
<feature type="domain" description="UBC core" evidence="4">
    <location>
        <begin position="707"/>
        <end position="871"/>
    </location>
</feature>
<sequence length="951" mass="105855">MPGPTIFVEDTVSLKGTPWLIGVVDRTNHDVDTHDPDPQRDYPVQIKKHAEIPQPKFRAFMKNGIPPRGTVLVAWQTDSSTELIAEAHLSIVDRSIFVGDIVKRDANSPMSGTVIGTKLSVTIAPIRMWPEVDSIRSHGSYEKLVGDDTHGIPRSFIPAEELETLRQFPVGALIIHNDWVGRIDDAFDEVTLRLSNGTVVVVENPDELEPVDPRLARHEVGDYVGTKKGNLRRGRWIFGAFNPNVEPGGVVIAVRTVSITVQWLTRRMGGPTVPGQLTSEPPFELGLDELESGRVRVYDNMKKPPADAPAISSSLSVTAPDLSAGQRVRFKDLAGACVKYAPHIKKRPRTETLGYDTNVFTVQTTQTSAIVQWQDLSFSEDKSVNLLPDPVDDDDQVWPGEVVITNDKKERDPENQVSEDWYSEPARIGVVQTVDGTERMATVKWFQNASVKFVGNDLLPDSRTGFASGPDEKVSLYDINSPSALSRRRGDFVIIHDTPSQGNSMDNVDWFGEVVDLCLDGQVIVRLSAANPVRDVKVSPDRCMLAYGSDVDEALAAAHDQMVDGDEDDYDEGDDESMDEDQDFFEMWYEYPDQNGRRVLAEEENEDDEWATDDEDDLSSADVMMGGHGEGDIDTSKTTPEAQPLMELEKEASGNVQVKPDATLATHVPELFSFSSYPNAPPAFDILESDPPQDHKYLASQSELGQQRMRRIQKEHKILRSSLPPGIFVRTWESRLDLLRVLIVGPIDTPYEYAPFLIDLHLGTNFPTQPPEAYFHSWTNGTGPVNPNLYEDGKICLSLLGTWHADERNENWSPAKSTILQILVSLMGLVLVKEPYYNEAGYEVRQGTEETALSSAFYSEKAYFRARGFIMHGLKFVPDAFKHEMEWLYHQEDGPKLLENAIDAAKDIVAQSESGNDGGKRDGLRRISGGAVIALKRQLDGMEKLRVKAGE</sequence>
<dbReference type="InterPro" id="IPR057733">
    <property type="entry name" value="UBE2O-like_SH3-B"/>
</dbReference>
<dbReference type="Pfam" id="PF00179">
    <property type="entry name" value="UQ_con"/>
    <property type="match status" value="1"/>
</dbReference>
<dbReference type="RefSeq" id="XP_066653843.1">
    <property type="nucleotide sequence ID" value="XM_066800799.1"/>
</dbReference>
<dbReference type="Pfam" id="PF23046">
    <property type="entry name" value="tSH3-B_UBE2O"/>
    <property type="match status" value="1"/>
</dbReference>
<dbReference type="Pfam" id="PF23043">
    <property type="entry name" value="SH3-B_UBE2O"/>
    <property type="match status" value="1"/>
</dbReference>
<gene>
    <name evidence="5" type="ORF">J3D65DRAFT_630136</name>
</gene>
<protein>
    <recommendedName>
        <fullName evidence="4">UBC core domain-containing protein</fullName>
    </recommendedName>
</protein>
<reference evidence="5 6" key="1">
    <citation type="submission" date="2024-04" db="EMBL/GenBank/DDBJ databases">
        <title>Phyllosticta paracitricarpa is synonymous to the EU quarantine fungus P. citricarpa based on phylogenomic analyses.</title>
        <authorList>
            <consortium name="Lawrence Berkeley National Laboratory"/>
            <person name="Van ingen-buijs V.A."/>
            <person name="Van westerhoven A.C."/>
            <person name="Haridas S."/>
            <person name="Skiadas P."/>
            <person name="Martin F."/>
            <person name="Groenewald J.Z."/>
            <person name="Crous P.W."/>
            <person name="Seidl M.F."/>
        </authorList>
    </citation>
    <scope>NUCLEOTIDE SEQUENCE [LARGE SCALE GENOMIC DNA]</scope>
    <source>
        <strain evidence="5 6">CPC 17464</strain>
    </source>
</reference>
<comment type="caution">
    <text evidence="5">The sequence shown here is derived from an EMBL/GenBank/DDBJ whole genome shotgun (WGS) entry which is preliminary data.</text>
</comment>
<evidence type="ECO:0000256" key="2">
    <source>
        <dbReference type="ARBA" id="ARBA00022786"/>
    </source>
</evidence>
<organism evidence="5 6">
    <name type="scientific">Phyllosticta citribraziliensis</name>
    <dbReference type="NCBI Taxonomy" id="989973"/>
    <lineage>
        <taxon>Eukaryota</taxon>
        <taxon>Fungi</taxon>
        <taxon>Dikarya</taxon>
        <taxon>Ascomycota</taxon>
        <taxon>Pezizomycotina</taxon>
        <taxon>Dothideomycetes</taxon>
        <taxon>Dothideomycetes incertae sedis</taxon>
        <taxon>Botryosphaeriales</taxon>
        <taxon>Phyllostictaceae</taxon>
        <taxon>Phyllosticta</taxon>
    </lineage>
</organism>
<dbReference type="CDD" id="cd23837">
    <property type="entry name" value="UBCc_UBE2O"/>
    <property type="match status" value="1"/>
</dbReference>
<feature type="region of interest" description="Disordered" evidence="3">
    <location>
        <begin position="601"/>
        <end position="637"/>
    </location>
</feature>
<evidence type="ECO:0000313" key="6">
    <source>
        <dbReference type="Proteomes" id="UP001360953"/>
    </source>
</evidence>
<evidence type="ECO:0000313" key="5">
    <source>
        <dbReference type="EMBL" id="KAK7535118.1"/>
    </source>
</evidence>
<proteinExistence type="predicted"/>
<feature type="compositionally biased region" description="Acidic residues" evidence="3">
    <location>
        <begin position="602"/>
        <end position="619"/>
    </location>
</feature>
<dbReference type="SUPFAM" id="SSF54495">
    <property type="entry name" value="UBC-like"/>
    <property type="match status" value="1"/>
</dbReference>
<dbReference type="InterPro" id="IPR057735">
    <property type="entry name" value="UBE2O-like_tSH3-B"/>
</dbReference>
<dbReference type="Gene3D" id="3.10.110.10">
    <property type="entry name" value="Ubiquitin Conjugating Enzyme"/>
    <property type="match status" value="1"/>
</dbReference>
<dbReference type="InterPro" id="IPR000608">
    <property type="entry name" value="UBC"/>
</dbReference>
<dbReference type="InterPro" id="IPR016135">
    <property type="entry name" value="UBQ-conjugating_enzyme/RWD"/>
</dbReference>
<dbReference type="PANTHER" id="PTHR46116:SF15">
    <property type="entry name" value="(E3-INDEPENDENT) E2 UBIQUITIN-CONJUGATING ENZYME"/>
    <property type="match status" value="1"/>
</dbReference>
<dbReference type="PANTHER" id="PTHR46116">
    <property type="entry name" value="(E3-INDEPENDENT) E2 UBIQUITIN-CONJUGATING ENZYME"/>
    <property type="match status" value="1"/>
</dbReference>
<evidence type="ECO:0000256" key="3">
    <source>
        <dbReference type="SAM" id="MobiDB-lite"/>
    </source>
</evidence>
<evidence type="ECO:0000259" key="4">
    <source>
        <dbReference type="PROSITE" id="PS50127"/>
    </source>
</evidence>
<dbReference type="PROSITE" id="PS50127">
    <property type="entry name" value="UBC_2"/>
    <property type="match status" value="1"/>
</dbReference>
<keyword evidence="2" id="KW-0833">Ubl conjugation pathway</keyword>
<keyword evidence="6" id="KW-1185">Reference proteome</keyword>
<dbReference type="Proteomes" id="UP001360953">
    <property type="component" value="Unassembled WGS sequence"/>
</dbReference>
<dbReference type="EMBL" id="JBBPEH010000008">
    <property type="protein sequence ID" value="KAK7535118.1"/>
    <property type="molecule type" value="Genomic_DNA"/>
</dbReference>
<keyword evidence="1" id="KW-0808">Transferase</keyword>
<accession>A0ABR1LIU1</accession>